<dbReference type="Gene3D" id="3.30.450.20">
    <property type="entry name" value="PAS domain"/>
    <property type="match status" value="2"/>
</dbReference>
<dbReference type="SUPFAM" id="SSF55785">
    <property type="entry name" value="PYP-like sensor domain (PAS domain)"/>
    <property type="match status" value="2"/>
</dbReference>
<evidence type="ECO:0000256" key="1">
    <source>
        <dbReference type="ARBA" id="ARBA00000085"/>
    </source>
</evidence>
<gene>
    <name evidence="9" type="ORF">NNX28_01600</name>
</gene>
<dbReference type="PRINTS" id="PR00344">
    <property type="entry name" value="BCTRLSENSOR"/>
</dbReference>
<dbReference type="SUPFAM" id="SSF55874">
    <property type="entry name" value="ATPase domain of HSP90 chaperone/DNA topoisomerase II/histidine kinase"/>
    <property type="match status" value="1"/>
</dbReference>
<dbReference type="SMART" id="SM00388">
    <property type="entry name" value="HisKA"/>
    <property type="match status" value="1"/>
</dbReference>
<dbReference type="InterPro" id="IPR004358">
    <property type="entry name" value="Sig_transdc_His_kin-like_C"/>
</dbReference>
<dbReference type="Pfam" id="PF00512">
    <property type="entry name" value="HisKA"/>
    <property type="match status" value="1"/>
</dbReference>
<dbReference type="CDD" id="cd00075">
    <property type="entry name" value="HATPase"/>
    <property type="match status" value="1"/>
</dbReference>
<evidence type="ECO:0000256" key="4">
    <source>
        <dbReference type="ARBA" id="ARBA00022553"/>
    </source>
</evidence>
<evidence type="ECO:0000256" key="5">
    <source>
        <dbReference type="ARBA" id="ARBA00022679"/>
    </source>
</evidence>
<evidence type="ECO:0000256" key="6">
    <source>
        <dbReference type="ARBA" id="ARBA00022777"/>
    </source>
</evidence>
<dbReference type="InterPro" id="IPR013767">
    <property type="entry name" value="PAS_fold"/>
</dbReference>
<proteinExistence type="predicted"/>
<comment type="subcellular location">
    <subcellularLocation>
        <location evidence="2">Cell membrane</location>
    </subcellularLocation>
</comment>
<keyword evidence="9" id="KW-0067">ATP-binding</keyword>
<dbReference type="EC" id="2.7.13.3" evidence="3"/>
<keyword evidence="7" id="KW-0902">Two-component regulatory system</keyword>
<dbReference type="SMART" id="SM00387">
    <property type="entry name" value="HATPase_c"/>
    <property type="match status" value="1"/>
</dbReference>
<dbReference type="RefSeq" id="WP_255864555.1">
    <property type="nucleotide sequence ID" value="NZ_CP104263.1"/>
</dbReference>
<dbReference type="Pfam" id="PF02518">
    <property type="entry name" value="HATPase_c"/>
    <property type="match status" value="1"/>
</dbReference>
<dbReference type="PANTHER" id="PTHR43047">
    <property type="entry name" value="TWO-COMPONENT HISTIDINE PROTEIN KINASE"/>
    <property type="match status" value="1"/>
</dbReference>
<evidence type="ECO:0000313" key="9">
    <source>
        <dbReference type="EMBL" id="MCQ1948622.1"/>
    </source>
</evidence>
<dbReference type="Pfam" id="PF00989">
    <property type="entry name" value="PAS"/>
    <property type="match status" value="1"/>
</dbReference>
<dbReference type="SUPFAM" id="SSF47384">
    <property type="entry name" value="Homodimeric domain of signal transducing histidine kinase"/>
    <property type="match status" value="1"/>
</dbReference>
<accession>A0ABT1NLM3</accession>
<dbReference type="Pfam" id="PF13188">
    <property type="entry name" value="PAS_8"/>
    <property type="match status" value="1"/>
</dbReference>
<dbReference type="InterPro" id="IPR000014">
    <property type="entry name" value="PAS"/>
</dbReference>
<evidence type="ECO:0000259" key="8">
    <source>
        <dbReference type="PROSITE" id="PS50109"/>
    </source>
</evidence>
<dbReference type="InterPro" id="IPR036097">
    <property type="entry name" value="HisK_dim/P_sf"/>
</dbReference>
<dbReference type="InterPro" id="IPR003594">
    <property type="entry name" value="HATPase_dom"/>
</dbReference>
<feature type="domain" description="Histidine kinase" evidence="8">
    <location>
        <begin position="294"/>
        <end position="507"/>
    </location>
</feature>
<dbReference type="PANTHER" id="PTHR43047:SF72">
    <property type="entry name" value="OSMOSENSING HISTIDINE PROTEIN KINASE SLN1"/>
    <property type="match status" value="1"/>
</dbReference>
<evidence type="ECO:0000256" key="7">
    <source>
        <dbReference type="ARBA" id="ARBA00023012"/>
    </source>
</evidence>
<name>A0ABT1NLM3_9MICC</name>
<dbReference type="InterPro" id="IPR035965">
    <property type="entry name" value="PAS-like_dom_sf"/>
</dbReference>
<evidence type="ECO:0000313" key="10">
    <source>
        <dbReference type="Proteomes" id="UP001206924"/>
    </source>
</evidence>
<dbReference type="PROSITE" id="PS50109">
    <property type="entry name" value="HIS_KIN"/>
    <property type="match status" value="1"/>
</dbReference>
<keyword evidence="10" id="KW-1185">Reference proteome</keyword>
<keyword evidence="9" id="KW-0547">Nucleotide-binding</keyword>
<comment type="caution">
    <text evidence="9">The sequence shown here is derived from an EMBL/GenBank/DDBJ whole genome shotgun (WGS) entry which is preliminary data.</text>
</comment>
<dbReference type="CDD" id="cd00082">
    <property type="entry name" value="HisKA"/>
    <property type="match status" value="1"/>
</dbReference>
<reference evidence="9 10" key="1">
    <citation type="submission" date="2022-07" db="EMBL/GenBank/DDBJ databases">
        <title>Novel species in genus Arthrobacter.</title>
        <authorList>
            <person name="Liu Y."/>
        </authorList>
    </citation>
    <scope>NUCLEOTIDE SEQUENCE [LARGE SCALE GENOMIC DNA]</scope>
    <source>
        <strain evidence="10">zg-Y859</strain>
    </source>
</reference>
<dbReference type="EMBL" id="JANFLP010000001">
    <property type="protein sequence ID" value="MCQ1948622.1"/>
    <property type="molecule type" value="Genomic_DNA"/>
</dbReference>
<protein>
    <recommendedName>
        <fullName evidence="3">histidine kinase</fullName>
        <ecNumber evidence="3">2.7.13.3</ecNumber>
    </recommendedName>
</protein>
<dbReference type="InterPro" id="IPR003661">
    <property type="entry name" value="HisK_dim/P_dom"/>
</dbReference>
<dbReference type="SMART" id="SM00091">
    <property type="entry name" value="PAS"/>
    <property type="match status" value="2"/>
</dbReference>
<organism evidence="9 10">
    <name type="scientific">Arthrobacter jinronghuae</name>
    <dbReference type="NCBI Taxonomy" id="2964609"/>
    <lineage>
        <taxon>Bacteria</taxon>
        <taxon>Bacillati</taxon>
        <taxon>Actinomycetota</taxon>
        <taxon>Actinomycetes</taxon>
        <taxon>Micrococcales</taxon>
        <taxon>Micrococcaceae</taxon>
        <taxon>Arthrobacter</taxon>
    </lineage>
</organism>
<comment type="catalytic activity">
    <reaction evidence="1">
        <text>ATP + protein L-histidine = ADP + protein N-phospho-L-histidine.</text>
        <dbReference type="EC" id="2.7.13.3"/>
    </reaction>
</comment>
<dbReference type="CDD" id="cd00130">
    <property type="entry name" value="PAS"/>
    <property type="match status" value="1"/>
</dbReference>
<keyword evidence="6" id="KW-0418">Kinase</keyword>
<dbReference type="Proteomes" id="UP001206924">
    <property type="component" value="Unassembled WGS sequence"/>
</dbReference>
<dbReference type="InterPro" id="IPR005467">
    <property type="entry name" value="His_kinase_dom"/>
</dbReference>
<sequence>MPMFSRRIPRIGRRRTSIPDWPTLFHRSPSGYVLVSGQGVILESNSTFAAWTGRNRSALAGTVFSDLLSPEDLLEYQRWSAALTAEPATYLSVDFNGSGNSRLPAHISAVRTAYRGRTVDLLTVFPMPGRRRYERDLVDALQQAEAAEAARGVAERAARERESLLKTILDTVDVGVLVVDDEGREILANAHMEASRAILGAQDLSDFKSGAWSVYGPDRITPLPDELLPIRRAASGESFSQQIMWIGAGEGKMAVSVCSRPVVDGGDFKCSVLAFSDVTQLVRALAAQGEFVGNVSHELRTPLTSILGYLDMALEEEQLPGAVESALQAAVRNSERLLQLVSDLLSVASDNGAMELQEVDLASTVAAAADSFRPHARINGVEIGVELSAGLRAVVDEGRIRQVLENLVSNAVKYSPGGGTVQVEARRQDETVVIEVADTGIGMTQAEQEQVFNKFFRSGQVLTAAIPGAGLGLVITRRIVEEHGGSIDFSSEAGRGSVFTVKLPAAGPGPGLQSY</sequence>
<evidence type="ECO:0000256" key="2">
    <source>
        <dbReference type="ARBA" id="ARBA00004236"/>
    </source>
</evidence>
<evidence type="ECO:0000256" key="3">
    <source>
        <dbReference type="ARBA" id="ARBA00012438"/>
    </source>
</evidence>
<dbReference type="Gene3D" id="3.30.565.10">
    <property type="entry name" value="Histidine kinase-like ATPase, C-terminal domain"/>
    <property type="match status" value="1"/>
</dbReference>
<keyword evidence="5" id="KW-0808">Transferase</keyword>
<dbReference type="Gene3D" id="1.10.287.130">
    <property type="match status" value="1"/>
</dbReference>
<keyword evidence="4" id="KW-0597">Phosphoprotein</keyword>
<dbReference type="InterPro" id="IPR036890">
    <property type="entry name" value="HATPase_C_sf"/>
</dbReference>
<dbReference type="GO" id="GO:0005524">
    <property type="term" value="F:ATP binding"/>
    <property type="evidence" value="ECO:0007669"/>
    <property type="project" value="UniProtKB-KW"/>
</dbReference>